<keyword evidence="4" id="KW-1134">Transmembrane beta strand</keyword>
<dbReference type="NCBIfam" id="TIGR01844">
    <property type="entry name" value="type_I_sec_TolC"/>
    <property type="match status" value="1"/>
</dbReference>
<dbReference type="InterPro" id="IPR010130">
    <property type="entry name" value="T1SS_OMP_TolC"/>
</dbReference>
<gene>
    <name evidence="9" type="primary">tolC</name>
    <name evidence="9" type="ORF">GCM10009107_02000</name>
</gene>
<keyword evidence="6" id="KW-0472">Membrane</keyword>
<dbReference type="InterPro" id="IPR051906">
    <property type="entry name" value="TolC-like"/>
</dbReference>
<comment type="similarity">
    <text evidence="2">Belongs to the outer membrane factor (OMF) (TC 1.B.17) family.</text>
</comment>
<evidence type="ECO:0000256" key="1">
    <source>
        <dbReference type="ARBA" id="ARBA00004442"/>
    </source>
</evidence>
<keyword evidence="3" id="KW-0813">Transport</keyword>
<dbReference type="Gene3D" id="1.20.1600.10">
    <property type="entry name" value="Outer membrane efflux proteins (OEP)"/>
    <property type="match status" value="1"/>
</dbReference>
<organism evidence="9 10">
    <name type="scientific">Ideonella azotifigens</name>
    <dbReference type="NCBI Taxonomy" id="513160"/>
    <lineage>
        <taxon>Bacteria</taxon>
        <taxon>Pseudomonadati</taxon>
        <taxon>Pseudomonadota</taxon>
        <taxon>Betaproteobacteria</taxon>
        <taxon>Burkholderiales</taxon>
        <taxon>Sphaerotilaceae</taxon>
        <taxon>Ideonella</taxon>
    </lineage>
</organism>
<feature type="signal peptide" evidence="8">
    <location>
        <begin position="1"/>
        <end position="26"/>
    </location>
</feature>
<dbReference type="EMBL" id="BAAAEW010000002">
    <property type="protein sequence ID" value="GAA0740389.1"/>
    <property type="molecule type" value="Genomic_DNA"/>
</dbReference>
<protein>
    <submittedName>
        <fullName evidence="9">Outer membrane channel protein TolC</fullName>
    </submittedName>
</protein>
<keyword evidence="7" id="KW-0998">Cell outer membrane</keyword>
<dbReference type="PANTHER" id="PTHR30026:SF20">
    <property type="entry name" value="OUTER MEMBRANE PROTEIN TOLC"/>
    <property type="match status" value="1"/>
</dbReference>
<dbReference type="RefSeq" id="WP_231012731.1">
    <property type="nucleotide sequence ID" value="NZ_BAAAEW010000002.1"/>
</dbReference>
<evidence type="ECO:0000256" key="6">
    <source>
        <dbReference type="ARBA" id="ARBA00023136"/>
    </source>
</evidence>
<evidence type="ECO:0000313" key="10">
    <source>
        <dbReference type="Proteomes" id="UP001500279"/>
    </source>
</evidence>
<evidence type="ECO:0000256" key="3">
    <source>
        <dbReference type="ARBA" id="ARBA00022448"/>
    </source>
</evidence>
<comment type="subcellular location">
    <subcellularLocation>
        <location evidence="1">Cell outer membrane</location>
    </subcellularLocation>
</comment>
<evidence type="ECO:0000256" key="4">
    <source>
        <dbReference type="ARBA" id="ARBA00022452"/>
    </source>
</evidence>
<proteinExistence type="inferred from homology"/>
<evidence type="ECO:0000256" key="8">
    <source>
        <dbReference type="SAM" id="SignalP"/>
    </source>
</evidence>
<reference evidence="9 10" key="1">
    <citation type="journal article" date="2019" name="Int. J. Syst. Evol. Microbiol.">
        <title>The Global Catalogue of Microorganisms (GCM) 10K type strain sequencing project: providing services to taxonomists for standard genome sequencing and annotation.</title>
        <authorList>
            <consortium name="The Broad Institute Genomics Platform"/>
            <consortium name="The Broad Institute Genome Sequencing Center for Infectious Disease"/>
            <person name="Wu L."/>
            <person name="Ma J."/>
        </authorList>
    </citation>
    <scope>NUCLEOTIDE SEQUENCE [LARGE SCALE GENOMIC DNA]</scope>
    <source>
        <strain evidence="9 10">JCM 15503</strain>
    </source>
</reference>
<dbReference type="Proteomes" id="UP001500279">
    <property type="component" value="Unassembled WGS sequence"/>
</dbReference>
<evidence type="ECO:0000256" key="5">
    <source>
        <dbReference type="ARBA" id="ARBA00022692"/>
    </source>
</evidence>
<dbReference type="PANTHER" id="PTHR30026">
    <property type="entry name" value="OUTER MEMBRANE PROTEIN TOLC"/>
    <property type="match status" value="1"/>
</dbReference>
<dbReference type="InterPro" id="IPR003423">
    <property type="entry name" value="OMP_efflux"/>
</dbReference>
<keyword evidence="8" id="KW-0732">Signal</keyword>
<evidence type="ECO:0000256" key="2">
    <source>
        <dbReference type="ARBA" id="ARBA00007613"/>
    </source>
</evidence>
<accession>A0ABN1JIA3</accession>
<evidence type="ECO:0000256" key="7">
    <source>
        <dbReference type="ARBA" id="ARBA00023237"/>
    </source>
</evidence>
<keyword evidence="10" id="KW-1185">Reference proteome</keyword>
<name>A0ABN1JIA3_9BURK</name>
<dbReference type="Pfam" id="PF02321">
    <property type="entry name" value="OEP"/>
    <property type="match status" value="2"/>
</dbReference>
<keyword evidence="5" id="KW-0812">Transmembrane</keyword>
<evidence type="ECO:0000313" key="9">
    <source>
        <dbReference type="EMBL" id="GAA0740389.1"/>
    </source>
</evidence>
<comment type="caution">
    <text evidence="9">The sequence shown here is derived from an EMBL/GenBank/DDBJ whole genome shotgun (WGS) entry which is preliminary data.</text>
</comment>
<feature type="chain" id="PRO_5047357292" evidence="8">
    <location>
        <begin position="27"/>
        <end position="438"/>
    </location>
</feature>
<sequence length="438" mass="45858">MPRSFRLAAVCLAAWALTTAALPASAADLLAIYQQALAADPTLSAAKAHLGAVQEGVAQAQAPLLPQLAATGSLTHDDAAGQSRGRVQSWGASLNQVLFDGSQFATLQKAQAEAGAEAARLQAAQQALCVRVAQAYFGVLGAVDALANARANQQAFELQVSQSEHRVRQGLIAQLDLDQARAYAGAAVTQTLAAESALEDAREALRQLTGQPVPALQPLVTPLPLALPEPADAQAWVQAALARNPLLAAQAGSLEAAEQAITSARRQHWPTLSAGVDLARTREPGSDAATEHTWALTLKVPLFSGGITQSQVRQAAYQRDEARDGLEALRRQLARDTLAHYRGVVAGAAQVRAAELARDAAERALAATRVGQELGTRTMTDLLLAIQTQTSTQGSYSQLRHQFVLEHLLLKQAGGALSEADLGALNTLLAPLAVASAR</sequence>
<dbReference type="SUPFAM" id="SSF56954">
    <property type="entry name" value="Outer membrane efflux proteins (OEP)"/>
    <property type="match status" value="1"/>
</dbReference>